<comment type="similarity">
    <text evidence="1">Belongs to the bacterial solute-binding protein 1 family.</text>
</comment>
<dbReference type="SUPFAM" id="SSF53850">
    <property type="entry name" value="Periplasmic binding protein-like II"/>
    <property type="match status" value="1"/>
</dbReference>
<evidence type="ECO:0000256" key="4">
    <source>
        <dbReference type="SAM" id="SignalP"/>
    </source>
</evidence>
<name>A0ABW8TEC6_9CLOT</name>
<evidence type="ECO:0000313" key="5">
    <source>
        <dbReference type="EMBL" id="MFL0250562.1"/>
    </source>
</evidence>
<sequence>MKSKLKKIFMMFIIALFTLNFAGGCQNNSSNVKKQSSEKKKTTKVPGEITVWICNNDQNVINDQISLFKKKYPYINAKVIAMSSKDIVSQYIDSCTNKKKLPDVIEVTDEGAATLINGFSDEFLNVASDSDIKKGVFLNNRVNNLSRKNSIYGYPWYVKPVFMLYRDDILKSSGINADDIKTWDDYAKLEDSIKNSGRKLTLIPNLNKIYDIQLNELDTNFFDDDGKVEVNSKKAMEANKFIYSILKNEISIDVNNNDFLASFQNGSIISLIATPEIVLYLEKSYPDLSGKIKLTRLPAFENGGNDTAYTDGTNFMISDSSKNKEYASEFVKFVTGDVNAVYNQFNVYGLCSSNTSAYTYEKIHKKNQYVGNIDMYKWYINSAKLFSNIVYNENYNEVRDEVLKSLNENVKSNKKLEDIMNDLEKSIEPKYK</sequence>
<feature type="signal peptide" evidence="4">
    <location>
        <begin position="1"/>
        <end position="22"/>
    </location>
</feature>
<dbReference type="Proteomes" id="UP001623592">
    <property type="component" value="Unassembled WGS sequence"/>
</dbReference>
<reference evidence="5 6" key="1">
    <citation type="submission" date="2024-11" db="EMBL/GenBank/DDBJ databases">
        <authorList>
            <person name="Heng Y.C."/>
            <person name="Lim A.C.H."/>
            <person name="Lee J.K.Y."/>
            <person name="Kittelmann S."/>
        </authorList>
    </citation>
    <scope>NUCLEOTIDE SEQUENCE [LARGE SCALE GENOMIC DNA]</scope>
    <source>
        <strain evidence="5 6">WILCCON 0114</strain>
    </source>
</reference>
<dbReference type="Gene3D" id="3.40.190.10">
    <property type="entry name" value="Periplasmic binding protein-like II"/>
    <property type="match status" value="1"/>
</dbReference>
<dbReference type="InterPro" id="IPR006059">
    <property type="entry name" value="SBP"/>
</dbReference>
<dbReference type="EMBL" id="JBJIAA010000006">
    <property type="protein sequence ID" value="MFL0250562.1"/>
    <property type="molecule type" value="Genomic_DNA"/>
</dbReference>
<evidence type="ECO:0000313" key="6">
    <source>
        <dbReference type="Proteomes" id="UP001623592"/>
    </source>
</evidence>
<dbReference type="PANTHER" id="PTHR30061">
    <property type="entry name" value="MALTOSE-BINDING PERIPLASMIC PROTEIN"/>
    <property type="match status" value="1"/>
</dbReference>
<keyword evidence="6" id="KW-1185">Reference proteome</keyword>
<dbReference type="PANTHER" id="PTHR30061:SF50">
    <property type="entry name" value="MALTOSE_MALTODEXTRIN-BINDING PERIPLASMIC PROTEIN"/>
    <property type="match status" value="1"/>
</dbReference>
<keyword evidence="3 4" id="KW-0732">Signal</keyword>
<comment type="caution">
    <text evidence="5">The sequence shown here is derived from an EMBL/GenBank/DDBJ whole genome shotgun (WGS) entry which is preliminary data.</text>
</comment>
<evidence type="ECO:0000256" key="1">
    <source>
        <dbReference type="ARBA" id="ARBA00008520"/>
    </source>
</evidence>
<evidence type="ECO:0000256" key="2">
    <source>
        <dbReference type="ARBA" id="ARBA00022448"/>
    </source>
</evidence>
<proteinExistence type="inferred from homology"/>
<protein>
    <submittedName>
        <fullName evidence="5">ABC transporter substrate-binding protein</fullName>
    </submittedName>
</protein>
<dbReference type="Pfam" id="PF01547">
    <property type="entry name" value="SBP_bac_1"/>
    <property type="match status" value="1"/>
</dbReference>
<gene>
    <name evidence="5" type="ORF">ACJDT4_09030</name>
</gene>
<accession>A0ABW8TEC6</accession>
<feature type="chain" id="PRO_5047110529" evidence="4">
    <location>
        <begin position="23"/>
        <end position="432"/>
    </location>
</feature>
<keyword evidence="2" id="KW-0813">Transport</keyword>
<organism evidence="5 6">
    <name type="scientific">Clostridium neuense</name>
    <dbReference type="NCBI Taxonomy" id="1728934"/>
    <lineage>
        <taxon>Bacteria</taxon>
        <taxon>Bacillati</taxon>
        <taxon>Bacillota</taxon>
        <taxon>Clostridia</taxon>
        <taxon>Eubacteriales</taxon>
        <taxon>Clostridiaceae</taxon>
        <taxon>Clostridium</taxon>
    </lineage>
</organism>
<evidence type="ECO:0000256" key="3">
    <source>
        <dbReference type="ARBA" id="ARBA00022729"/>
    </source>
</evidence>
<dbReference type="PROSITE" id="PS51257">
    <property type="entry name" value="PROKAR_LIPOPROTEIN"/>
    <property type="match status" value="1"/>
</dbReference>
<dbReference type="RefSeq" id="WP_406787226.1">
    <property type="nucleotide sequence ID" value="NZ_JBJIAA010000006.1"/>
</dbReference>